<dbReference type="InterPro" id="IPR013536">
    <property type="entry name" value="WLM_dom"/>
</dbReference>
<proteinExistence type="predicted"/>
<dbReference type="AlphaFoldDB" id="A0A6C0CQA9"/>
<protein>
    <recommendedName>
        <fullName evidence="2">WLM domain-containing protein</fullName>
    </recommendedName>
</protein>
<dbReference type="EMBL" id="MN739479">
    <property type="protein sequence ID" value="QHT07036.1"/>
    <property type="molecule type" value="Genomic_DNA"/>
</dbReference>
<reference evidence="3" key="1">
    <citation type="journal article" date="2020" name="Nature">
        <title>Giant virus diversity and host interactions through global metagenomics.</title>
        <authorList>
            <person name="Schulz F."/>
            <person name="Roux S."/>
            <person name="Paez-Espino D."/>
            <person name="Jungbluth S."/>
            <person name="Walsh D.A."/>
            <person name="Denef V.J."/>
            <person name="McMahon K.D."/>
            <person name="Konstantinidis K.T."/>
            <person name="Eloe-Fadrosh E.A."/>
            <person name="Kyrpides N.C."/>
            <person name="Woyke T."/>
        </authorList>
    </citation>
    <scope>NUCLEOTIDE SEQUENCE</scope>
    <source>
        <strain evidence="3">GVMAG-M-3300021962-46</strain>
    </source>
</reference>
<evidence type="ECO:0000313" key="3">
    <source>
        <dbReference type="EMBL" id="QHT07036.1"/>
    </source>
</evidence>
<accession>A0A6C0CQA9</accession>
<feature type="domain" description="WLM" evidence="2">
    <location>
        <begin position="46"/>
        <end position="164"/>
    </location>
</feature>
<evidence type="ECO:0000259" key="2">
    <source>
        <dbReference type="Pfam" id="PF08325"/>
    </source>
</evidence>
<keyword evidence="1" id="KW-0472">Membrane</keyword>
<dbReference type="Pfam" id="PF08325">
    <property type="entry name" value="WLM"/>
    <property type="match status" value="1"/>
</dbReference>
<feature type="transmembrane region" description="Helical" evidence="1">
    <location>
        <begin position="6"/>
        <end position="24"/>
    </location>
</feature>
<name>A0A6C0CQA9_9ZZZZ</name>
<keyword evidence="1" id="KW-1133">Transmembrane helix</keyword>
<keyword evidence="1" id="KW-0812">Transmembrane</keyword>
<organism evidence="3">
    <name type="scientific">viral metagenome</name>
    <dbReference type="NCBI Taxonomy" id="1070528"/>
    <lineage>
        <taxon>unclassified sequences</taxon>
        <taxon>metagenomes</taxon>
        <taxon>organismal metagenomes</taxon>
    </lineage>
</organism>
<evidence type="ECO:0000256" key="1">
    <source>
        <dbReference type="SAM" id="Phobius"/>
    </source>
</evidence>
<sequence>MEGGTLITFILSLVLIYLIWDTYFSNEVEYVRSNVDNELYLVRSLPDKQDAANLIAKIRSRLETFVDHLTNEIKDDERVKRIQENFRSNKISEGSENAKYTSYSINKGEKIVLCIRSRDENKKLVDLNTMMFVVLHELAHIATISIGHTPEFWDNFKWILKEAVGTGTYVSQDFRSKPVEYCGIQITDNPLQHN</sequence>